<reference evidence="2" key="1">
    <citation type="submission" date="2020-08" db="EMBL/GenBank/DDBJ databases">
        <title>Genome public.</title>
        <authorList>
            <person name="Liu C."/>
            <person name="Sun Q."/>
        </authorList>
    </citation>
    <scope>NUCLEOTIDE SEQUENCE</scope>
    <source>
        <strain evidence="2">H8</strain>
    </source>
</reference>
<dbReference type="AlphaFoldDB" id="A0A926HYG6"/>
<organism evidence="2 3">
    <name type="scientific">Congzhengia minquanensis</name>
    <dbReference type="NCBI Taxonomy" id="2763657"/>
    <lineage>
        <taxon>Bacteria</taxon>
        <taxon>Bacillati</taxon>
        <taxon>Bacillota</taxon>
        <taxon>Clostridia</taxon>
        <taxon>Eubacteriales</taxon>
        <taxon>Oscillospiraceae</taxon>
        <taxon>Congzhengia</taxon>
    </lineage>
</organism>
<dbReference type="GO" id="GO:0004560">
    <property type="term" value="F:alpha-L-fucosidase activity"/>
    <property type="evidence" value="ECO:0007669"/>
    <property type="project" value="TreeGrafter"/>
</dbReference>
<dbReference type="RefSeq" id="WP_249312892.1">
    <property type="nucleotide sequence ID" value="NZ_JACRSU010000003.1"/>
</dbReference>
<dbReference type="SUPFAM" id="SSF48208">
    <property type="entry name" value="Six-hairpin glycosidases"/>
    <property type="match status" value="1"/>
</dbReference>
<dbReference type="Gene3D" id="2.60.40.1180">
    <property type="entry name" value="Golgi alpha-mannosidase II"/>
    <property type="match status" value="1"/>
</dbReference>
<feature type="domain" description="Glycosyl hydrolase family 95 catalytic" evidence="1">
    <location>
        <begin position="295"/>
        <end position="498"/>
    </location>
</feature>
<dbReference type="GO" id="GO:0005975">
    <property type="term" value="P:carbohydrate metabolic process"/>
    <property type="evidence" value="ECO:0007669"/>
    <property type="project" value="InterPro"/>
</dbReference>
<gene>
    <name evidence="2" type="ORF">H8698_08880</name>
</gene>
<dbReference type="EMBL" id="JACRSU010000003">
    <property type="protein sequence ID" value="MBC8541084.1"/>
    <property type="molecule type" value="Genomic_DNA"/>
</dbReference>
<dbReference type="PANTHER" id="PTHR31084:SF0">
    <property type="entry name" value="ALPHA-L-FUCOSIDASE 2"/>
    <property type="match status" value="1"/>
</dbReference>
<dbReference type="Pfam" id="PF22124">
    <property type="entry name" value="Glyco_hydro_95_cat"/>
    <property type="match status" value="1"/>
</dbReference>
<accession>A0A926HYG6</accession>
<comment type="caution">
    <text evidence="2">The sequence shown here is derived from an EMBL/GenBank/DDBJ whole genome shotgun (WGS) entry which is preliminary data.</text>
</comment>
<evidence type="ECO:0000313" key="2">
    <source>
        <dbReference type="EMBL" id="MBC8541084.1"/>
    </source>
</evidence>
<name>A0A926HYG6_9FIRM</name>
<sequence length="589" mass="68287">MFKVPVRTKMEQKFLQRALSTPNAIFYAINKTFENVGKNKKFYYDFVLEGYSEAIDELTNILYAKKDRDEACIGFRIYGMDIYSGEIRLCMNKEYKTEPIPNGMRFEFEASDGESVALFYYLEDNLESDDYIEALNTIKKKIDGRGYEGLLTECEENYKSFFALGYVETPDKKLNEIYKTSLYDLKCYTTKYSIPIGLNNGYWHGRYFAFDEYYSFYALLGANRLELAKRVPTFRADVCLETAIQYGSDCHKREETQEMAKFLWETGEKADIELSPIGTWLDHVFHMPVIGLGAFEFYEYTRDKDFLKKCYRMIRACAKYFTNYMVYRDGERFYIGKCTDLERLGAAVENPFMTSCGAIKLLECCAKASEILEIDKDYRKECRFIASELRKSLPVENDMYVPHTGYTQKSIAVFAGKFPFHIIDSNDKKLLNAWEDFEKHGEKYGNMYPMGRKISPWYACWKAISYARANMPEKAYHALTESYESAGVFHEMFEINEPAVRIKPWFTTACGMFISSVNEMLLQSDGKTVNILPAFPLEKGDISFKLAIKGGAVAEVKIKDRKLVHLCITSNGEDVTKNFDILFKGKKYR</sequence>
<proteinExistence type="predicted"/>
<keyword evidence="3" id="KW-1185">Reference proteome</keyword>
<evidence type="ECO:0000313" key="3">
    <source>
        <dbReference type="Proteomes" id="UP000611762"/>
    </source>
</evidence>
<dbReference type="PANTHER" id="PTHR31084">
    <property type="entry name" value="ALPHA-L-FUCOSIDASE 2"/>
    <property type="match status" value="1"/>
</dbReference>
<protein>
    <recommendedName>
        <fullName evidence="1">Glycosyl hydrolase family 95 catalytic domain-containing protein</fullName>
    </recommendedName>
</protein>
<dbReference type="InterPro" id="IPR012341">
    <property type="entry name" value="6hp_glycosidase-like_sf"/>
</dbReference>
<dbReference type="InterPro" id="IPR013780">
    <property type="entry name" value="Glyco_hydro_b"/>
</dbReference>
<dbReference type="InterPro" id="IPR008928">
    <property type="entry name" value="6-hairpin_glycosidase_sf"/>
</dbReference>
<dbReference type="Proteomes" id="UP000611762">
    <property type="component" value="Unassembled WGS sequence"/>
</dbReference>
<dbReference type="InterPro" id="IPR054363">
    <property type="entry name" value="GH95_cat"/>
</dbReference>
<evidence type="ECO:0000259" key="1">
    <source>
        <dbReference type="Pfam" id="PF22124"/>
    </source>
</evidence>
<dbReference type="Gene3D" id="1.50.10.10">
    <property type="match status" value="1"/>
</dbReference>